<comment type="caution">
    <text evidence="1">The sequence shown here is derived from an EMBL/GenBank/DDBJ whole genome shotgun (WGS) entry which is preliminary data.</text>
</comment>
<proteinExistence type="predicted"/>
<evidence type="ECO:0000313" key="1">
    <source>
        <dbReference type="EMBL" id="MDR6783582.1"/>
    </source>
</evidence>
<keyword evidence="2" id="KW-1185">Reference proteome</keyword>
<dbReference type="Proteomes" id="UP001246858">
    <property type="component" value="Unassembled WGS sequence"/>
</dbReference>
<accession>A0ACC6KWG4</accession>
<dbReference type="EC" id="6.3.3.2" evidence="1"/>
<gene>
    <name evidence="1" type="ORF">J2X78_002147</name>
</gene>
<keyword evidence="1" id="KW-0436">Ligase</keyword>
<organism evidence="1 2">
    <name type="scientific">Pedobacter africanus</name>
    <dbReference type="NCBI Taxonomy" id="151894"/>
    <lineage>
        <taxon>Bacteria</taxon>
        <taxon>Pseudomonadati</taxon>
        <taxon>Bacteroidota</taxon>
        <taxon>Sphingobacteriia</taxon>
        <taxon>Sphingobacteriales</taxon>
        <taxon>Sphingobacteriaceae</taxon>
        <taxon>Pedobacter</taxon>
    </lineage>
</organism>
<dbReference type="EMBL" id="JAVDTF010000002">
    <property type="protein sequence ID" value="MDR6783582.1"/>
    <property type="molecule type" value="Genomic_DNA"/>
</dbReference>
<name>A0ACC6KWG4_9SPHI</name>
<reference evidence="1" key="1">
    <citation type="submission" date="2023-07" db="EMBL/GenBank/DDBJ databases">
        <title>Sorghum-associated microbial communities from plants grown in Nebraska, USA.</title>
        <authorList>
            <person name="Schachtman D."/>
        </authorList>
    </citation>
    <scope>NUCLEOTIDE SEQUENCE</scope>
    <source>
        <strain evidence="1">2697</strain>
    </source>
</reference>
<protein>
    <submittedName>
        <fullName evidence="1">5-formyltetrahydrofolate cyclo-ligase</fullName>
        <ecNumber evidence="1">6.3.3.2</ecNumber>
    </submittedName>
</protein>
<sequence length="186" mass="21088">MTKAEIRKQAIAQRKALSDGQVATYSGALLEHFAALDFSTVQTVHVFLPIAEKKEPDTFLFIDWLALHHPEIRVIVPRADFETALMHNYVYAGREGLLKNAYHILEPAKGELHNGEVDMVLVPLLAFDIRGYRAGYGKGFYDRFLQGLDTLKIGLSFFGPLEQIDDIDAYDVRLDACITPEKIYRF</sequence>
<evidence type="ECO:0000313" key="2">
    <source>
        <dbReference type="Proteomes" id="UP001246858"/>
    </source>
</evidence>